<dbReference type="EMBL" id="DQ487544">
    <property type="protein sequence ID" value="ABF59354.1"/>
    <property type="molecule type" value="Genomic_DNA"/>
</dbReference>
<dbReference type="InterPro" id="IPR004312">
    <property type="entry name" value="ATHILA_Orf1_C"/>
</dbReference>
<organism evidence="2">
    <name type="scientific">Arabidopsis thaliana</name>
    <name type="common">Mouse-ear cress</name>
    <dbReference type="NCBI Taxonomy" id="3702"/>
    <lineage>
        <taxon>Eukaryota</taxon>
        <taxon>Viridiplantae</taxon>
        <taxon>Streptophyta</taxon>
        <taxon>Embryophyta</taxon>
        <taxon>Tracheophyta</taxon>
        <taxon>Spermatophyta</taxon>
        <taxon>Magnoliopsida</taxon>
        <taxon>eudicotyledons</taxon>
        <taxon>Gunneridae</taxon>
        <taxon>Pentapetalae</taxon>
        <taxon>rosids</taxon>
        <taxon>malvids</taxon>
        <taxon>Brassicales</taxon>
        <taxon>Brassicaceae</taxon>
        <taxon>Camelineae</taxon>
        <taxon>Arabidopsis</taxon>
    </lineage>
</organism>
<dbReference type="AlphaFoldDB" id="Q1G3P0"/>
<evidence type="ECO:0000259" key="1">
    <source>
        <dbReference type="Pfam" id="PF03078"/>
    </source>
</evidence>
<name>Q1G3P0_ARATH</name>
<feature type="domain" description="Arabidopsis retrotransposon Orf1 C-terminal" evidence="1">
    <location>
        <begin position="45"/>
        <end position="161"/>
    </location>
</feature>
<sequence>MSSNSNGSSMDAEHEAESWYTRSEREMKEYKWFNQQTAEALARERKRAEIAIGKRAMAGERSLVDEDLGGDVDYVTEITPRATKSLMKKTKLSPDGYYELLAVHDFHGTRYPHSPTMNKLGIPEDVEYLFEKSGLLGLMANPHSAYMTKAFQFLASLKVELF</sequence>
<protein>
    <recommendedName>
        <fullName evidence="1">Arabidopsis retrotransposon Orf1 C-terminal domain-containing protein</fullName>
    </recommendedName>
</protein>
<dbReference type="Pfam" id="PF03078">
    <property type="entry name" value="ATHILA"/>
    <property type="match status" value="1"/>
</dbReference>
<proteinExistence type="predicted"/>
<reference evidence="2" key="1">
    <citation type="submission" date="2006-04" db="EMBL/GenBank/DDBJ databases">
        <authorList>
            <person name="Underwood B.A."/>
            <person name="Xiao Y."/>
            <person name="Moskal W."/>
            <person name="Monaghan E."/>
            <person name="Wang W."/>
            <person name="Redman J."/>
            <person name="Wu H.C."/>
            <person name="Utterback T."/>
            <person name="Town C.D."/>
        </authorList>
    </citation>
    <scope>NUCLEOTIDE SEQUENCE</scope>
</reference>
<evidence type="ECO:0000313" key="2">
    <source>
        <dbReference type="EMBL" id="ABF59354.1"/>
    </source>
</evidence>
<accession>Q1G3P0</accession>